<gene>
    <name evidence="5" type="ORF">FOL47_004656</name>
</gene>
<dbReference type="InterPro" id="IPR029063">
    <property type="entry name" value="SAM-dependent_MTases_sf"/>
</dbReference>
<sequence>MTVEKVEQENTHDVEIEDCEMERFVNSRVTQYVPGEPLATKPVHIRYPLRKPWRSYTEKPYWDKRYDERLQHTSELGGTKDDDEWYGSGSLSGYLIKRSLASLEHPEIRRILHLGCGLSKLGEELAQLFPNAKRVTNLDFSGRAIRYWQTMDTIGEYIEGDVTDMRSIVPAQTQQLVVDKACFDGLTNESAEQMLLEVCRVLSSEAIFICISSSRRMLTRALNRIEAREAWTVGKLVYATDIKQYRTDKDDDYVYVHVCQNIMPGSRNVSEQIELGS</sequence>
<comment type="caution">
    <text evidence="5">The sequence shown here is derived from an EMBL/GenBank/DDBJ whole genome shotgun (WGS) entry which is preliminary data.</text>
</comment>
<dbReference type="Proteomes" id="UP000591131">
    <property type="component" value="Unassembled WGS sequence"/>
</dbReference>
<accession>A0A7J6M1I0</accession>
<feature type="domain" description="Methyltransferase" evidence="4">
    <location>
        <begin position="111"/>
        <end position="203"/>
    </location>
</feature>
<dbReference type="GO" id="GO:0008168">
    <property type="term" value="F:methyltransferase activity"/>
    <property type="evidence" value="ECO:0007669"/>
    <property type="project" value="UniProtKB-KW"/>
</dbReference>
<dbReference type="AlphaFoldDB" id="A0A7J6M1I0"/>
<dbReference type="Gene3D" id="3.40.50.150">
    <property type="entry name" value="Vaccinia Virus protein VP39"/>
    <property type="match status" value="1"/>
</dbReference>
<evidence type="ECO:0000256" key="3">
    <source>
        <dbReference type="ARBA" id="ARBA00022679"/>
    </source>
</evidence>
<evidence type="ECO:0000313" key="6">
    <source>
        <dbReference type="Proteomes" id="UP000591131"/>
    </source>
</evidence>
<keyword evidence="3" id="KW-0808">Transferase</keyword>
<evidence type="ECO:0000313" key="5">
    <source>
        <dbReference type="EMBL" id="KAF4665337.1"/>
    </source>
</evidence>
<dbReference type="EMBL" id="JAAPAO010000264">
    <property type="protein sequence ID" value="KAF4665337.1"/>
    <property type="molecule type" value="Genomic_DNA"/>
</dbReference>
<keyword evidence="2" id="KW-0489">Methyltransferase</keyword>
<dbReference type="SUPFAM" id="SSF53335">
    <property type="entry name" value="S-adenosyl-L-methionine-dependent methyltransferases"/>
    <property type="match status" value="1"/>
</dbReference>
<dbReference type="PANTHER" id="PTHR12176">
    <property type="entry name" value="SAM-DEPENDENT METHYLTRANSFERASE SUPERFAMILY PROTEIN"/>
    <property type="match status" value="1"/>
</dbReference>
<dbReference type="InterPro" id="IPR051419">
    <property type="entry name" value="Lys/N-term_MeTrsfase_sf"/>
</dbReference>
<name>A0A7J6M1I0_PERCH</name>
<dbReference type="InterPro" id="IPR041698">
    <property type="entry name" value="Methyltransf_25"/>
</dbReference>
<dbReference type="GO" id="GO:0032259">
    <property type="term" value="P:methylation"/>
    <property type="evidence" value="ECO:0007669"/>
    <property type="project" value="UniProtKB-KW"/>
</dbReference>
<reference evidence="5 6" key="1">
    <citation type="submission" date="2020-04" db="EMBL/GenBank/DDBJ databases">
        <title>Perkinsus chesapeaki whole genome sequence.</title>
        <authorList>
            <person name="Bogema D.R."/>
        </authorList>
    </citation>
    <scope>NUCLEOTIDE SEQUENCE [LARGE SCALE GENOMIC DNA]</scope>
    <source>
        <strain evidence="5">ATCC PRA-425</strain>
    </source>
</reference>
<protein>
    <recommendedName>
        <fullName evidence="4">Methyltransferase domain-containing protein</fullName>
    </recommendedName>
</protein>
<dbReference type="CDD" id="cd02440">
    <property type="entry name" value="AdoMet_MTases"/>
    <property type="match status" value="1"/>
</dbReference>
<proteinExistence type="inferred from homology"/>
<evidence type="ECO:0000256" key="2">
    <source>
        <dbReference type="ARBA" id="ARBA00022603"/>
    </source>
</evidence>
<evidence type="ECO:0000256" key="1">
    <source>
        <dbReference type="ARBA" id="ARBA00008361"/>
    </source>
</evidence>
<organism evidence="5 6">
    <name type="scientific">Perkinsus chesapeaki</name>
    <name type="common">Clam parasite</name>
    <name type="synonym">Perkinsus andrewsi</name>
    <dbReference type="NCBI Taxonomy" id="330153"/>
    <lineage>
        <taxon>Eukaryota</taxon>
        <taxon>Sar</taxon>
        <taxon>Alveolata</taxon>
        <taxon>Perkinsozoa</taxon>
        <taxon>Perkinsea</taxon>
        <taxon>Perkinsida</taxon>
        <taxon>Perkinsidae</taxon>
        <taxon>Perkinsus</taxon>
    </lineage>
</organism>
<evidence type="ECO:0000259" key="4">
    <source>
        <dbReference type="Pfam" id="PF13649"/>
    </source>
</evidence>
<keyword evidence="6" id="KW-1185">Reference proteome</keyword>
<comment type="similarity">
    <text evidence="1">Belongs to the methyltransferase superfamily.</text>
</comment>
<dbReference type="Pfam" id="PF13649">
    <property type="entry name" value="Methyltransf_25"/>
    <property type="match status" value="1"/>
</dbReference>
<dbReference type="OrthoDB" id="411785at2759"/>